<keyword evidence="8 15" id="KW-0378">Hydrolase</keyword>
<keyword evidence="9" id="KW-0133">Cell shape</keyword>
<keyword evidence="10" id="KW-0573">Peptidoglycan synthesis</keyword>
<proteinExistence type="inferred from homology"/>
<evidence type="ECO:0000313" key="16">
    <source>
        <dbReference type="Proteomes" id="UP001230005"/>
    </source>
</evidence>
<dbReference type="Proteomes" id="UP001230005">
    <property type="component" value="Unassembled WGS sequence"/>
</dbReference>
<organism evidence="15 16">
    <name type="scientific">Evansella vedderi</name>
    <dbReference type="NCBI Taxonomy" id="38282"/>
    <lineage>
        <taxon>Bacteria</taxon>
        <taxon>Bacillati</taxon>
        <taxon>Bacillota</taxon>
        <taxon>Bacilli</taxon>
        <taxon>Bacillales</taxon>
        <taxon>Bacillaceae</taxon>
        <taxon>Evansella</taxon>
    </lineage>
</organism>
<dbReference type="InterPro" id="IPR015956">
    <property type="entry name" value="Peniciliin-bd_prot_C_sf"/>
</dbReference>
<dbReference type="EC" id="3.4.16.4" evidence="4"/>
<evidence type="ECO:0000256" key="5">
    <source>
        <dbReference type="ARBA" id="ARBA00022645"/>
    </source>
</evidence>
<dbReference type="PANTHER" id="PTHR21581:SF11">
    <property type="entry name" value="D-ALANYL-D-ALANINE CARBOXYPEPTIDASE DACA"/>
    <property type="match status" value="1"/>
</dbReference>
<dbReference type="Gene3D" id="2.60.410.10">
    <property type="entry name" value="D-Ala-D-Ala carboxypeptidase, C-terminal domain"/>
    <property type="match status" value="1"/>
</dbReference>
<dbReference type="SUPFAM" id="SSF56601">
    <property type="entry name" value="beta-lactamase/transpeptidase-like"/>
    <property type="match status" value="1"/>
</dbReference>
<dbReference type="PRINTS" id="PR00725">
    <property type="entry name" value="DADACBPTASE1"/>
</dbReference>
<gene>
    <name evidence="15" type="ORF">J2S74_005277</name>
</gene>
<evidence type="ECO:0000313" key="15">
    <source>
        <dbReference type="EMBL" id="MDQ0257815.1"/>
    </source>
</evidence>
<comment type="function">
    <text evidence="1">Removes C-terminal D-alanyl residues from sugar-peptide cell wall precursors.</text>
</comment>
<dbReference type="SUPFAM" id="SSF69189">
    <property type="entry name" value="Penicillin-binding protein associated domain"/>
    <property type="match status" value="1"/>
</dbReference>
<dbReference type="InterPro" id="IPR018044">
    <property type="entry name" value="Peptidase_S11"/>
</dbReference>
<comment type="caution">
    <text evidence="15">The sequence shown here is derived from an EMBL/GenBank/DDBJ whole genome shotgun (WGS) entry which is preliminary data.</text>
</comment>
<evidence type="ECO:0000256" key="8">
    <source>
        <dbReference type="ARBA" id="ARBA00022801"/>
    </source>
</evidence>
<dbReference type="Pfam" id="PF00768">
    <property type="entry name" value="Peptidase_S11"/>
    <property type="match status" value="2"/>
</dbReference>
<dbReference type="SMART" id="SM00936">
    <property type="entry name" value="PBP5_C"/>
    <property type="match status" value="1"/>
</dbReference>
<sequence length="468" mass="51639">MMKRIGLLSLLFVFTFMSVFTFNVSTTQANFEPQVETAILVDADTGKILLEKNVDQPLPPASMTKMMAEYLILEAVHNGQITWDQAVPIPDYLARMSHNQSLSNVMLRTDETYTVKELYESVAIYSANASTMALAELIAGSYGNFVKMMNDKGKELGLGTPLREAGAQYGMDDLEEIAEAGLGDFQFVNSTGLPNHLLDGYHAEGTGANEDNYMSARASAILAFHLINDFPEVLDTASIPEKIFKEGTEDAITMQNWNKMLVGTTYSDWDYEPIDGLKTGFTSAAGFCFTGTAERDGQRLISVVMKAESEGQRFQETRRLMEYGFNNFSKQEIFPAGMELEGYETIPVTRGKADEVSISTAESVSSLVHWDDEDAYSYSVQLDESLLDEQGRLIAPIEANQVIGTMTVEYIGAGEENYIQGDGLRSVDIITNEAVEEAGWFSLMFQGIGEFFSGIWGSVADAVRGLFN</sequence>
<comment type="pathway">
    <text evidence="2">Cell wall biogenesis; peptidoglycan biosynthesis.</text>
</comment>
<evidence type="ECO:0000259" key="14">
    <source>
        <dbReference type="SMART" id="SM00936"/>
    </source>
</evidence>
<evidence type="ECO:0000256" key="11">
    <source>
        <dbReference type="ARBA" id="ARBA00023316"/>
    </source>
</evidence>
<accession>A0ABU0A651</accession>
<evidence type="ECO:0000256" key="13">
    <source>
        <dbReference type="RuleBase" id="RU004016"/>
    </source>
</evidence>
<reference evidence="15 16" key="1">
    <citation type="submission" date="2023-07" db="EMBL/GenBank/DDBJ databases">
        <title>Genomic Encyclopedia of Type Strains, Phase IV (KMG-IV): sequencing the most valuable type-strain genomes for metagenomic binning, comparative biology and taxonomic classification.</title>
        <authorList>
            <person name="Goeker M."/>
        </authorList>
    </citation>
    <scope>NUCLEOTIDE SEQUENCE [LARGE SCALE GENOMIC DNA]</scope>
    <source>
        <strain evidence="15 16">DSM 9768</strain>
    </source>
</reference>
<dbReference type="InterPro" id="IPR012338">
    <property type="entry name" value="Beta-lactam/transpept-like"/>
</dbReference>
<keyword evidence="11" id="KW-0961">Cell wall biogenesis/degradation</keyword>
<evidence type="ECO:0000256" key="2">
    <source>
        <dbReference type="ARBA" id="ARBA00004752"/>
    </source>
</evidence>
<evidence type="ECO:0000256" key="7">
    <source>
        <dbReference type="ARBA" id="ARBA00022729"/>
    </source>
</evidence>
<dbReference type="GO" id="GO:0009002">
    <property type="term" value="F:serine-type D-Ala-D-Ala carboxypeptidase activity"/>
    <property type="evidence" value="ECO:0007669"/>
    <property type="project" value="UniProtKB-EC"/>
</dbReference>
<comment type="catalytic activity">
    <reaction evidence="12">
        <text>Preferential cleavage: (Ac)2-L-Lys-D-Ala-|-D-Ala. Also transpeptidation of peptidyl-alanyl moieties that are N-acyl substituents of D-alanine.</text>
        <dbReference type="EC" id="3.4.16.4"/>
    </reaction>
</comment>
<keyword evidence="5 15" id="KW-0121">Carboxypeptidase</keyword>
<dbReference type="EMBL" id="JAUSUG010000034">
    <property type="protein sequence ID" value="MDQ0257815.1"/>
    <property type="molecule type" value="Genomic_DNA"/>
</dbReference>
<name>A0ABU0A651_9BACI</name>
<dbReference type="InterPro" id="IPR037167">
    <property type="entry name" value="Peptidase_S11_C_sf"/>
</dbReference>
<keyword evidence="6" id="KW-0645">Protease</keyword>
<comment type="similarity">
    <text evidence="3 13">Belongs to the peptidase S11 family.</text>
</comment>
<keyword evidence="7" id="KW-0732">Signal</keyword>
<evidence type="ECO:0000256" key="12">
    <source>
        <dbReference type="ARBA" id="ARBA00034000"/>
    </source>
</evidence>
<dbReference type="PANTHER" id="PTHR21581">
    <property type="entry name" value="D-ALANYL-D-ALANINE CARBOXYPEPTIDASE"/>
    <property type="match status" value="1"/>
</dbReference>
<evidence type="ECO:0000256" key="3">
    <source>
        <dbReference type="ARBA" id="ARBA00007164"/>
    </source>
</evidence>
<dbReference type="InterPro" id="IPR012907">
    <property type="entry name" value="Peptidase_S11_C"/>
</dbReference>
<evidence type="ECO:0000256" key="6">
    <source>
        <dbReference type="ARBA" id="ARBA00022670"/>
    </source>
</evidence>
<evidence type="ECO:0000256" key="9">
    <source>
        <dbReference type="ARBA" id="ARBA00022960"/>
    </source>
</evidence>
<dbReference type="RefSeq" id="WP_307332136.1">
    <property type="nucleotide sequence ID" value="NZ_JAUSUG010000034.1"/>
</dbReference>
<dbReference type="InterPro" id="IPR001967">
    <property type="entry name" value="Peptidase_S11_N"/>
</dbReference>
<keyword evidence="16" id="KW-1185">Reference proteome</keyword>
<dbReference type="Gene3D" id="3.40.710.10">
    <property type="entry name" value="DD-peptidase/beta-lactamase superfamily"/>
    <property type="match status" value="1"/>
</dbReference>
<protein>
    <recommendedName>
        <fullName evidence="4">serine-type D-Ala-D-Ala carboxypeptidase</fullName>
        <ecNumber evidence="4">3.4.16.4</ecNumber>
    </recommendedName>
</protein>
<evidence type="ECO:0000256" key="4">
    <source>
        <dbReference type="ARBA" id="ARBA00012448"/>
    </source>
</evidence>
<feature type="domain" description="Peptidase S11 D-Ala-D-Ala carboxypeptidase A C-terminal" evidence="14">
    <location>
        <begin position="328"/>
        <end position="437"/>
    </location>
</feature>
<evidence type="ECO:0000256" key="10">
    <source>
        <dbReference type="ARBA" id="ARBA00022984"/>
    </source>
</evidence>
<evidence type="ECO:0000256" key="1">
    <source>
        <dbReference type="ARBA" id="ARBA00003217"/>
    </source>
</evidence>
<dbReference type="Pfam" id="PF07943">
    <property type="entry name" value="PBP5_C"/>
    <property type="match status" value="1"/>
</dbReference>